<accession>A0A1F6V9C8</accession>
<evidence type="ECO:0000256" key="1">
    <source>
        <dbReference type="SAM" id="MobiDB-lite"/>
    </source>
</evidence>
<evidence type="ECO:0000313" key="3">
    <source>
        <dbReference type="Proteomes" id="UP000177370"/>
    </source>
</evidence>
<organism evidence="2 3">
    <name type="scientific">Candidatus Nomurabacteria bacterium RIFCSPHIGHO2_01_FULL_40_24b</name>
    <dbReference type="NCBI Taxonomy" id="1801739"/>
    <lineage>
        <taxon>Bacteria</taxon>
        <taxon>Candidatus Nomuraibacteriota</taxon>
    </lineage>
</organism>
<comment type="caution">
    <text evidence="2">The sequence shown here is derived from an EMBL/GenBank/DDBJ whole genome shotgun (WGS) entry which is preliminary data.</text>
</comment>
<dbReference type="Proteomes" id="UP000177370">
    <property type="component" value="Unassembled WGS sequence"/>
</dbReference>
<reference evidence="2 3" key="1">
    <citation type="journal article" date="2016" name="Nat. Commun.">
        <title>Thousands of microbial genomes shed light on interconnected biogeochemical processes in an aquifer system.</title>
        <authorList>
            <person name="Anantharaman K."/>
            <person name="Brown C.T."/>
            <person name="Hug L.A."/>
            <person name="Sharon I."/>
            <person name="Castelle C.J."/>
            <person name="Probst A.J."/>
            <person name="Thomas B.C."/>
            <person name="Singh A."/>
            <person name="Wilkins M.J."/>
            <person name="Karaoz U."/>
            <person name="Brodie E.L."/>
            <person name="Williams K.H."/>
            <person name="Hubbard S.S."/>
            <person name="Banfield J.F."/>
        </authorList>
    </citation>
    <scope>NUCLEOTIDE SEQUENCE [LARGE SCALE GENOMIC DNA]</scope>
</reference>
<feature type="region of interest" description="Disordered" evidence="1">
    <location>
        <begin position="25"/>
        <end position="109"/>
    </location>
</feature>
<sequence>MEEPPLTKEQIKALRDALLAKKLAAQATSVPPAPDTASPPMETPPAKPKTFREERLAMFDRQYDEGNSDYTTPVLEPPTSPLTPTQNESGAESEPEVSPARPADTDTRRYYPNGELAWEALPGGRERMYREDKTLKRERLPDGTRVYYREDGKTKEVEYRSNGDTIYYRWDGGSIISIRYNSGIIEEYDREGRKTGRFRYDEEGRRVDEPIVPTPAPKAEKASQVEFFSAEFIRQQIGNLLASNENIKEVVNIKIDGRGNEIMLNIRVKAGPVDSDIGIQAVLENKKNAVAVKSYKIDAGWLIKSSVEGMIAPKLNEVSEMLKEFIEKEDKKGRKVEKMEIENGQLKVTYGTSGSTQDVSRTTSRKEGAGKILVPELGPVRKPTLETKIEKAEAVARLREAVASAQTIIQEEGERMEKRKQVRETLLVELELVKDKIKNPFKYFIIDHMSPKAFICLYQRRKEEVTLKDINSVSGNNITGEDGKKICVFTPEFILPGRNDSVYFSSNGFSLQLLNKDEITVKKEGRKIVMVDSPNAKYRLVHPNWTHDPDDRASDLEGWKKLLDQRAQQYQAWQISLFEKQSKQVK</sequence>
<feature type="compositionally biased region" description="Basic and acidic residues" evidence="1">
    <location>
        <begin position="50"/>
        <end position="64"/>
    </location>
</feature>
<gene>
    <name evidence="2" type="ORF">A2647_03045</name>
</gene>
<name>A0A1F6V9C8_9BACT</name>
<dbReference type="EMBL" id="MFTP01000003">
    <property type="protein sequence ID" value="OGI66126.1"/>
    <property type="molecule type" value="Genomic_DNA"/>
</dbReference>
<dbReference type="AlphaFoldDB" id="A0A1F6V9C8"/>
<proteinExistence type="predicted"/>
<evidence type="ECO:0000313" key="2">
    <source>
        <dbReference type="EMBL" id="OGI66126.1"/>
    </source>
</evidence>
<protein>
    <submittedName>
        <fullName evidence="2">Uncharacterized protein</fullName>
    </submittedName>
</protein>